<evidence type="ECO:0000256" key="3">
    <source>
        <dbReference type="ARBA" id="ARBA00022692"/>
    </source>
</evidence>
<evidence type="ECO:0000259" key="7">
    <source>
        <dbReference type="Pfam" id="PF04893"/>
    </source>
</evidence>
<evidence type="ECO:0000256" key="6">
    <source>
        <dbReference type="RuleBase" id="RU361264"/>
    </source>
</evidence>
<dbReference type="Pfam" id="PF04893">
    <property type="entry name" value="Yip1"/>
    <property type="match status" value="1"/>
</dbReference>
<dbReference type="InParanoid" id="B7G5K4"/>
<dbReference type="OrthoDB" id="411251at2759"/>
<reference evidence="9" key="2">
    <citation type="submission" date="2008-08" db="EMBL/GenBank/DDBJ databases">
        <authorList>
            <consortium name="Diatom Consortium"/>
            <person name="Grigoriev I."/>
            <person name="Grimwood J."/>
            <person name="Kuo A."/>
            <person name="Otillar R.P."/>
            <person name="Salamov A."/>
            <person name="Detter J.C."/>
            <person name="Lindquist E."/>
            <person name="Shapiro H."/>
            <person name="Lucas S."/>
            <person name="Glavina del Rio T."/>
            <person name="Pitluck S."/>
            <person name="Rokhsar D."/>
            <person name="Bowler C."/>
        </authorList>
    </citation>
    <scope>GENOME REANNOTATION</scope>
    <source>
        <strain evidence="9">CCAP 1055/1</strain>
    </source>
</reference>
<evidence type="ECO:0000313" key="9">
    <source>
        <dbReference type="Proteomes" id="UP000000759"/>
    </source>
</evidence>
<dbReference type="PANTHER" id="PTHR21236">
    <property type="entry name" value="GOLGI MEMBRANE PROTEIN YIP1"/>
    <property type="match status" value="1"/>
</dbReference>
<feature type="non-terminal residue" evidence="8">
    <location>
        <position position="1"/>
    </location>
</feature>
<keyword evidence="3 6" id="KW-0812">Transmembrane</keyword>
<dbReference type="InterPro" id="IPR006977">
    <property type="entry name" value="Yip1_dom"/>
</dbReference>
<comment type="similarity">
    <text evidence="2 6">Belongs to the YIP1 family.</text>
</comment>
<dbReference type="GO" id="GO:0005802">
    <property type="term" value="C:trans-Golgi network"/>
    <property type="evidence" value="ECO:0007669"/>
    <property type="project" value="TreeGrafter"/>
</dbReference>
<feature type="transmembrane region" description="Helical" evidence="6">
    <location>
        <begin position="93"/>
        <end position="117"/>
    </location>
</feature>
<dbReference type="RefSeq" id="XP_002182431.1">
    <property type="nucleotide sequence ID" value="XM_002182395.1"/>
</dbReference>
<dbReference type="GO" id="GO:0000139">
    <property type="term" value="C:Golgi membrane"/>
    <property type="evidence" value="ECO:0007669"/>
    <property type="project" value="UniProtKB-SubCell"/>
</dbReference>
<dbReference type="InterPro" id="IPR045231">
    <property type="entry name" value="Yip1/4-like"/>
</dbReference>
<feature type="transmembrane region" description="Helical" evidence="6">
    <location>
        <begin position="157"/>
        <end position="176"/>
    </location>
</feature>
<dbReference type="GO" id="GO:0006888">
    <property type="term" value="P:endoplasmic reticulum to Golgi vesicle-mediated transport"/>
    <property type="evidence" value="ECO:0007669"/>
    <property type="project" value="InterPro"/>
</dbReference>
<protein>
    <recommendedName>
        <fullName evidence="6">Protein YIPF</fullName>
    </recommendedName>
</protein>
<dbReference type="STRING" id="556484.B7G5K4"/>
<sequence>TLDETVMETIMRDVRAVGVKLKVVMMPLDLIQQLKDWDLWGPLVLCLSLAVILSFRAPTDQAALVFAAVFCAVWVGGTVVTVNAQLLGGTISFFQSLCVLGYCVFPLTLAAIAIGCMKLIINTWMWIDFILVAVGFVWATRSSSVFISLYVRRDRRFLALYPVFFFYTFLGWLILLF</sequence>
<dbReference type="KEGG" id="pti:PHATRDRAFT_14502"/>
<evidence type="ECO:0000256" key="1">
    <source>
        <dbReference type="ARBA" id="ARBA00004141"/>
    </source>
</evidence>
<dbReference type="eggNOG" id="KOG2946">
    <property type="taxonomic scope" value="Eukaryota"/>
</dbReference>
<name>B7G5K4_PHATC</name>
<comment type="subcellular location">
    <subcellularLocation>
        <location evidence="6">Golgi apparatus membrane</location>
        <topology evidence="6">Multi-pass membrane protein</topology>
    </subcellularLocation>
    <subcellularLocation>
        <location evidence="1">Membrane</location>
        <topology evidence="1">Multi-pass membrane protein</topology>
    </subcellularLocation>
</comment>
<dbReference type="AlphaFoldDB" id="B7G5K4"/>
<evidence type="ECO:0000256" key="4">
    <source>
        <dbReference type="ARBA" id="ARBA00022989"/>
    </source>
</evidence>
<dbReference type="Proteomes" id="UP000000759">
    <property type="component" value="Chromosome 15"/>
</dbReference>
<evidence type="ECO:0000256" key="2">
    <source>
        <dbReference type="ARBA" id="ARBA00010596"/>
    </source>
</evidence>
<dbReference type="FunCoup" id="B7G5K4">
    <property type="interactions" value="122"/>
</dbReference>
<organism evidence="8 9">
    <name type="scientific">Phaeodactylum tricornutum (strain CCAP 1055/1)</name>
    <dbReference type="NCBI Taxonomy" id="556484"/>
    <lineage>
        <taxon>Eukaryota</taxon>
        <taxon>Sar</taxon>
        <taxon>Stramenopiles</taxon>
        <taxon>Ochrophyta</taxon>
        <taxon>Bacillariophyta</taxon>
        <taxon>Bacillariophyceae</taxon>
        <taxon>Bacillariophycidae</taxon>
        <taxon>Naviculales</taxon>
        <taxon>Phaeodactylaceae</taxon>
        <taxon>Phaeodactylum</taxon>
    </lineage>
</organism>
<dbReference type="GeneID" id="7203213"/>
<dbReference type="EMBL" id="CM000617">
    <property type="protein sequence ID" value="EEC46332.1"/>
    <property type="molecule type" value="Genomic_DNA"/>
</dbReference>
<feature type="transmembrane region" description="Helical" evidence="6">
    <location>
        <begin position="129"/>
        <end position="151"/>
    </location>
</feature>
<proteinExistence type="inferred from homology"/>
<accession>B7G5K4</accession>
<evidence type="ECO:0000256" key="5">
    <source>
        <dbReference type="ARBA" id="ARBA00023136"/>
    </source>
</evidence>
<gene>
    <name evidence="8" type="ORF">PHATRDRAFT_14502</name>
</gene>
<feature type="transmembrane region" description="Helical" evidence="6">
    <location>
        <begin position="62"/>
        <end position="87"/>
    </location>
</feature>
<dbReference type="PaxDb" id="2850-Phatr14502"/>
<keyword evidence="5 6" id="KW-0472">Membrane</keyword>
<dbReference type="PANTHER" id="PTHR21236:SF1">
    <property type="entry name" value="PROTEIN YIPF6"/>
    <property type="match status" value="1"/>
</dbReference>
<feature type="domain" description="Yip1" evidence="7">
    <location>
        <begin position="28"/>
        <end position="173"/>
    </location>
</feature>
<keyword evidence="4 6" id="KW-1133">Transmembrane helix</keyword>
<keyword evidence="9" id="KW-1185">Reference proteome</keyword>
<evidence type="ECO:0000313" key="8">
    <source>
        <dbReference type="EMBL" id="EEC46332.1"/>
    </source>
</evidence>
<feature type="transmembrane region" description="Helical" evidence="6">
    <location>
        <begin position="39"/>
        <end position="55"/>
    </location>
</feature>
<reference evidence="8 9" key="1">
    <citation type="journal article" date="2008" name="Nature">
        <title>The Phaeodactylum genome reveals the evolutionary history of diatom genomes.</title>
        <authorList>
            <person name="Bowler C."/>
            <person name="Allen A.E."/>
            <person name="Badger J.H."/>
            <person name="Grimwood J."/>
            <person name="Jabbari K."/>
            <person name="Kuo A."/>
            <person name="Maheswari U."/>
            <person name="Martens C."/>
            <person name="Maumus F."/>
            <person name="Otillar R.P."/>
            <person name="Rayko E."/>
            <person name="Salamov A."/>
            <person name="Vandepoele K."/>
            <person name="Beszteri B."/>
            <person name="Gruber A."/>
            <person name="Heijde M."/>
            <person name="Katinka M."/>
            <person name="Mock T."/>
            <person name="Valentin K."/>
            <person name="Verret F."/>
            <person name="Berges J.A."/>
            <person name="Brownlee C."/>
            <person name="Cadoret J.P."/>
            <person name="Chiovitti A."/>
            <person name="Choi C.J."/>
            <person name="Coesel S."/>
            <person name="De Martino A."/>
            <person name="Detter J.C."/>
            <person name="Durkin C."/>
            <person name="Falciatore A."/>
            <person name="Fournet J."/>
            <person name="Haruta M."/>
            <person name="Huysman M.J."/>
            <person name="Jenkins B.D."/>
            <person name="Jiroutova K."/>
            <person name="Jorgensen R.E."/>
            <person name="Joubert Y."/>
            <person name="Kaplan A."/>
            <person name="Kroger N."/>
            <person name="Kroth P.G."/>
            <person name="La Roche J."/>
            <person name="Lindquist E."/>
            <person name="Lommer M."/>
            <person name="Martin-Jezequel V."/>
            <person name="Lopez P.J."/>
            <person name="Lucas S."/>
            <person name="Mangogna M."/>
            <person name="McGinnis K."/>
            <person name="Medlin L.K."/>
            <person name="Montsant A."/>
            <person name="Oudot-Le Secq M.P."/>
            <person name="Napoli C."/>
            <person name="Obornik M."/>
            <person name="Parker M.S."/>
            <person name="Petit J.L."/>
            <person name="Porcel B.M."/>
            <person name="Poulsen N."/>
            <person name="Robison M."/>
            <person name="Rychlewski L."/>
            <person name="Rynearson T.A."/>
            <person name="Schmutz J."/>
            <person name="Shapiro H."/>
            <person name="Siaut M."/>
            <person name="Stanley M."/>
            <person name="Sussman M.R."/>
            <person name="Taylor A.R."/>
            <person name="Vardi A."/>
            <person name="von Dassow P."/>
            <person name="Vyverman W."/>
            <person name="Willis A."/>
            <person name="Wyrwicz L.S."/>
            <person name="Rokhsar D.S."/>
            <person name="Weissenbach J."/>
            <person name="Armbrust E.V."/>
            <person name="Green B.R."/>
            <person name="Van de Peer Y."/>
            <person name="Grigoriev I.V."/>
        </authorList>
    </citation>
    <scope>NUCLEOTIDE SEQUENCE [LARGE SCALE GENOMIC DNA]</scope>
    <source>
        <strain evidence="8 9">CCAP 1055/1</strain>
    </source>
</reference>